<reference evidence="1 2" key="1">
    <citation type="journal article" date="2022" name="Plant J.">
        <title>Chromosome-level genome of Camellia lanceoleosa provides a valuable resource for understanding genome evolution and self-incompatibility.</title>
        <authorList>
            <person name="Gong W."/>
            <person name="Xiao S."/>
            <person name="Wang L."/>
            <person name="Liao Z."/>
            <person name="Chang Y."/>
            <person name="Mo W."/>
            <person name="Hu G."/>
            <person name="Li W."/>
            <person name="Zhao G."/>
            <person name="Zhu H."/>
            <person name="Hu X."/>
            <person name="Ji K."/>
            <person name="Xiang X."/>
            <person name="Song Q."/>
            <person name="Yuan D."/>
            <person name="Jin S."/>
            <person name="Zhang L."/>
        </authorList>
    </citation>
    <scope>NUCLEOTIDE SEQUENCE [LARGE SCALE GENOMIC DNA]</scope>
    <source>
        <strain evidence="1">SQ_2022a</strain>
    </source>
</reference>
<evidence type="ECO:0000313" key="1">
    <source>
        <dbReference type="EMBL" id="KAI8010161.1"/>
    </source>
</evidence>
<evidence type="ECO:0000313" key="2">
    <source>
        <dbReference type="Proteomes" id="UP001060215"/>
    </source>
</evidence>
<gene>
    <name evidence="1" type="ORF">LOK49_LG06G01502</name>
</gene>
<dbReference type="Proteomes" id="UP001060215">
    <property type="component" value="Chromosome 5"/>
</dbReference>
<organism evidence="1 2">
    <name type="scientific">Camellia lanceoleosa</name>
    <dbReference type="NCBI Taxonomy" id="1840588"/>
    <lineage>
        <taxon>Eukaryota</taxon>
        <taxon>Viridiplantae</taxon>
        <taxon>Streptophyta</taxon>
        <taxon>Embryophyta</taxon>
        <taxon>Tracheophyta</taxon>
        <taxon>Spermatophyta</taxon>
        <taxon>Magnoliopsida</taxon>
        <taxon>eudicotyledons</taxon>
        <taxon>Gunneridae</taxon>
        <taxon>Pentapetalae</taxon>
        <taxon>asterids</taxon>
        <taxon>Ericales</taxon>
        <taxon>Theaceae</taxon>
        <taxon>Camellia</taxon>
    </lineage>
</organism>
<proteinExistence type="predicted"/>
<name>A0ACC0HDS9_9ERIC</name>
<comment type="caution">
    <text evidence="1">The sequence shown here is derived from an EMBL/GenBank/DDBJ whole genome shotgun (WGS) entry which is preliminary data.</text>
</comment>
<dbReference type="EMBL" id="CM045762">
    <property type="protein sequence ID" value="KAI8010161.1"/>
    <property type="molecule type" value="Genomic_DNA"/>
</dbReference>
<accession>A0ACC0HDS9</accession>
<protein>
    <submittedName>
        <fullName evidence="1">BRAP2 RING ZnF UBP domain-containing protein 1</fullName>
    </submittedName>
</protein>
<sequence>MQAINPNPKNVHPPNPFIDMCRPFSSSATSSSSATKPSNHLSITKLNGVVHLFYSQSPSSTTSLTSPSARSTKLFVVTVPNYLSPDDLLLLCGSHLDYFSELYFLRLRSVIYILLNQRRAMSWQKKPIHLCPDSLNCLLTIFVLVIMISSKDTLLYFTIVQAIHQALPFISDYGNLLQAYGINHLVLPTRDYLFAPSLSDICQAVDFIHG</sequence>
<keyword evidence="2" id="KW-1185">Reference proteome</keyword>